<evidence type="ECO:0000256" key="6">
    <source>
        <dbReference type="ARBA" id="ARBA00038076"/>
    </source>
</evidence>
<name>A0ABY4N6B0_9MICO</name>
<proteinExistence type="inferred from homology"/>
<dbReference type="RefSeq" id="WP_249479265.1">
    <property type="nucleotide sequence ID" value="NZ_CP097218.1"/>
</dbReference>
<dbReference type="PANTHER" id="PTHR30572">
    <property type="entry name" value="MEMBRANE COMPONENT OF TRANSPORTER-RELATED"/>
    <property type="match status" value="1"/>
</dbReference>
<keyword evidence="3 7" id="KW-0812">Transmembrane</keyword>
<evidence type="ECO:0000313" key="10">
    <source>
        <dbReference type="Proteomes" id="UP001055868"/>
    </source>
</evidence>
<dbReference type="Proteomes" id="UP001055868">
    <property type="component" value="Chromosome"/>
</dbReference>
<feature type="transmembrane region" description="Helical" evidence="7">
    <location>
        <begin position="418"/>
        <end position="441"/>
    </location>
</feature>
<feature type="transmembrane region" description="Helical" evidence="7">
    <location>
        <begin position="476"/>
        <end position="496"/>
    </location>
</feature>
<feature type="transmembrane region" description="Helical" evidence="7">
    <location>
        <begin position="344"/>
        <end position="367"/>
    </location>
</feature>
<feature type="transmembrane region" description="Helical" evidence="7">
    <location>
        <begin position="299"/>
        <end position="324"/>
    </location>
</feature>
<feature type="transmembrane region" description="Helical" evidence="7">
    <location>
        <begin position="754"/>
        <end position="780"/>
    </location>
</feature>
<evidence type="ECO:0000256" key="5">
    <source>
        <dbReference type="ARBA" id="ARBA00023136"/>
    </source>
</evidence>
<feature type="domain" description="ABC3 transporter permease C-terminal" evidence="8">
    <location>
        <begin position="705"/>
        <end position="822"/>
    </location>
</feature>
<comment type="similarity">
    <text evidence="6">Belongs to the ABC-4 integral membrane protein family.</text>
</comment>
<feature type="transmembrane region" description="Helical" evidence="7">
    <location>
        <begin position="694"/>
        <end position="718"/>
    </location>
</feature>
<organism evidence="9 10">
    <name type="scientific">Brachybacterium kimchii</name>
    <dbReference type="NCBI Taxonomy" id="2942909"/>
    <lineage>
        <taxon>Bacteria</taxon>
        <taxon>Bacillati</taxon>
        <taxon>Actinomycetota</taxon>
        <taxon>Actinomycetes</taxon>
        <taxon>Micrococcales</taxon>
        <taxon>Dermabacteraceae</taxon>
        <taxon>Brachybacterium</taxon>
    </lineage>
</organism>
<dbReference type="Pfam" id="PF02687">
    <property type="entry name" value="FtsX"/>
    <property type="match status" value="2"/>
</dbReference>
<keyword evidence="5 7" id="KW-0472">Membrane</keyword>
<keyword evidence="10" id="KW-1185">Reference proteome</keyword>
<keyword evidence="2" id="KW-1003">Cell membrane</keyword>
<keyword evidence="4 7" id="KW-1133">Transmembrane helix</keyword>
<evidence type="ECO:0000256" key="7">
    <source>
        <dbReference type="SAM" id="Phobius"/>
    </source>
</evidence>
<evidence type="ECO:0000256" key="2">
    <source>
        <dbReference type="ARBA" id="ARBA00022475"/>
    </source>
</evidence>
<evidence type="ECO:0000256" key="3">
    <source>
        <dbReference type="ARBA" id="ARBA00022692"/>
    </source>
</evidence>
<dbReference type="PANTHER" id="PTHR30572:SF4">
    <property type="entry name" value="ABC TRANSPORTER PERMEASE YTRF"/>
    <property type="match status" value="1"/>
</dbReference>
<evidence type="ECO:0000256" key="4">
    <source>
        <dbReference type="ARBA" id="ARBA00022989"/>
    </source>
</evidence>
<comment type="subcellular location">
    <subcellularLocation>
        <location evidence="1">Cell membrane</location>
        <topology evidence="1">Multi-pass membrane protein</topology>
    </subcellularLocation>
</comment>
<feature type="domain" description="ABC3 transporter permease C-terminal" evidence="8">
    <location>
        <begin position="250"/>
        <end position="369"/>
    </location>
</feature>
<reference evidence="9" key="1">
    <citation type="submission" date="2022-05" db="EMBL/GenBank/DDBJ databases">
        <title>Genomic analysis of Brachybacterium sp. CBA3104.</title>
        <authorList>
            <person name="Roh S.W."/>
            <person name="Kim Y.B."/>
            <person name="Kim Y."/>
        </authorList>
    </citation>
    <scope>NUCLEOTIDE SEQUENCE</scope>
    <source>
        <strain evidence="9">CBA3104</strain>
    </source>
</reference>
<feature type="transmembrane region" description="Helical" evidence="7">
    <location>
        <begin position="792"/>
        <end position="812"/>
    </location>
</feature>
<dbReference type="EMBL" id="CP097218">
    <property type="protein sequence ID" value="UQN30096.1"/>
    <property type="molecule type" value="Genomic_DNA"/>
</dbReference>
<evidence type="ECO:0000259" key="8">
    <source>
        <dbReference type="Pfam" id="PF02687"/>
    </source>
</evidence>
<feature type="transmembrane region" description="Helical" evidence="7">
    <location>
        <begin position="244"/>
        <end position="272"/>
    </location>
</feature>
<gene>
    <name evidence="9" type="ORF">M4486_01735</name>
</gene>
<evidence type="ECO:0000256" key="1">
    <source>
        <dbReference type="ARBA" id="ARBA00004651"/>
    </source>
</evidence>
<accession>A0ABY4N6B0</accession>
<sequence length="831" mass="84408">MSRRIRLTPPRRHLAALITVGLASGFVAIMLIAANLMTTSLSAGVEQRYAGADVVVSDEDQDAGSAPAAPDVPHARAVWPQSDGYTQLDAGSGRTAFLQQQSDPPHEVEPLELASGHDARSAHEVVLDQAAAEQLGVGVGQKVEIPAEARTDGKPGDLELTVSGISASGTATALGGTPVVHVNSHNRDVLAAPGATSTWLAALEPGADPDQVVSALQEDSLTALTAQQAIDDGVSQVMQGFGALAMVFVVFVVIALVTSAVVVANTFAVTLAQRTRALALLRTLGATRRQVARTVLRESVLVGLLGAVIGTLGAHLLAQALLAAAAGVGLLDGLLVVPVTPLSLLVPVVIGVALTVLAGFGPVRAAVRVAPLQALRPAPPALDRRLGARGILSLTAVALGLLALVGAVAVSFTGSVGLGVAIGLLGGVVSFAGLLVGLVVLTRPLTRFVGALVARIGGLPARIAGANTSRNPRRSAATVAALLIGTTLMTMMAVGARTTESTLTTELDSRKPIDSVVTAEKLPDDALSAVSEVPGVAHASETEHGDVEVGADEPMTLYAATPAQIREDSHRPDLADSLEDGTVVLGEERAETFGVHDGQVLQIDGADGASHELRVKVDSNLQMSIVSPSTLTALVGKDAQPALFVAFAEKGSAAREGQDAMGIVSGVQDVLAEHGAPDAQVDAAGVEREMYGQILTVLLGITLALLAVAVLVALVGVANTLSLGVIERTGENALLRALGTTRGQMRAMLAWEGLLLALVGAAVGIVLGSVYGVLGIATILGGQFPLQVTIPWGQIALVLGLALAAGLLASVLPGRRAARTAPAQALASADE</sequence>
<feature type="transmembrane region" description="Helical" evidence="7">
    <location>
        <begin position="388"/>
        <end position="412"/>
    </location>
</feature>
<dbReference type="InterPro" id="IPR003838">
    <property type="entry name" value="ABC3_permease_C"/>
</dbReference>
<evidence type="ECO:0000313" key="9">
    <source>
        <dbReference type="EMBL" id="UQN30096.1"/>
    </source>
</evidence>
<dbReference type="InterPro" id="IPR050250">
    <property type="entry name" value="Macrolide_Exporter_MacB"/>
</dbReference>
<protein>
    <submittedName>
        <fullName evidence="9">ABC transporter permease</fullName>
    </submittedName>
</protein>